<reference evidence="2 3" key="2">
    <citation type="submission" date="2018-11" db="EMBL/GenBank/DDBJ databases">
        <authorList>
            <consortium name="Pathogen Informatics"/>
        </authorList>
    </citation>
    <scope>NUCLEOTIDE SEQUENCE [LARGE SCALE GENOMIC DNA]</scope>
</reference>
<evidence type="ECO:0000256" key="1">
    <source>
        <dbReference type="SAM" id="MobiDB-lite"/>
    </source>
</evidence>
<dbReference type="EMBL" id="UZAE01001779">
    <property type="protein sequence ID" value="VDN99045.1"/>
    <property type="molecule type" value="Genomic_DNA"/>
</dbReference>
<dbReference type="AlphaFoldDB" id="A0A0R3T7Z9"/>
<protein>
    <submittedName>
        <fullName evidence="2 4">Uncharacterized protein</fullName>
    </submittedName>
</protein>
<evidence type="ECO:0000313" key="4">
    <source>
        <dbReference type="WBParaSite" id="HNAJ_0000318701-mRNA-1"/>
    </source>
</evidence>
<evidence type="ECO:0000313" key="3">
    <source>
        <dbReference type="Proteomes" id="UP000278807"/>
    </source>
</evidence>
<feature type="region of interest" description="Disordered" evidence="1">
    <location>
        <begin position="62"/>
        <end position="104"/>
    </location>
</feature>
<dbReference type="OrthoDB" id="3549410at2759"/>
<evidence type="ECO:0000313" key="2">
    <source>
        <dbReference type="EMBL" id="VDN99045.1"/>
    </source>
</evidence>
<reference evidence="4" key="1">
    <citation type="submission" date="2017-02" db="UniProtKB">
        <authorList>
            <consortium name="WormBaseParasite"/>
        </authorList>
    </citation>
    <scope>IDENTIFICATION</scope>
</reference>
<organism evidence="4">
    <name type="scientific">Rodentolepis nana</name>
    <name type="common">Dwarf tapeworm</name>
    <name type="synonym">Hymenolepis nana</name>
    <dbReference type="NCBI Taxonomy" id="102285"/>
    <lineage>
        <taxon>Eukaryota</taxon>
        <taxon>Metazoa</taxon>
        <taxon>Spiralia</taxon>
        <taxon>Lophotrochozoa</taxon>
        <taxon>Platyhelminthes</taxon>
        <taxon>Cestoda</taxon>
        <taxon>Eucestoda</taxon>
        <taxon>Cyclophyllidea</taxon>
        <taxon>Hymenolepididae</taxon>
        <taxon>Rodentolepis</taxon>
    </lineage>
</organism>
<accession>A0A0R3T7Z9</accession>
<gene>
    <name evidence="2" type="ORF">HNAJ_LOCUS3186</name>
</gene>
<dbReference type="Proteomes" id="UP000278807">
    <property type="component" value="Unassembled WGS sequence"/>
</dbReference>
<name>A0A0R3T7Z9_RODNA</name>
<keyword evidence="3" id="KW-1185">Reference proteome</keyword>
<feature type="compositionally biased region" description="Basic and acidic residues" evidence="1">
    <location>
        <begin position="85"/>
        <end position="95"/>
    </location>
</feature>
<sequence length="104" mass="12042">MDRSMSFQTMKAFIRREFQTSRCNELKDRTKEKQWTVVLSDIPDWPRIEVVAEFRRRTRRLLGKTSSQIGRGNGDDPPDSVSSSKDNDGKPEILGRKKTANELL</sequence>
<dbReference type="WBParaSite" id="HNAJ_0000318701-mRNA-1">
    <property type="protein sequence ID" value="HNAJ_0000318701-mRNA-1"/>
    <property type="gene ID" value="HNAJ_0000318701"/>
</dbReference>
<proteinExistence type="predicted"/>